<evidence type="ECO:0000256" key="5">
    <source>
        <dbReference type="ARBA" id="ARBA00022833"/>
    </source>
</evidence>
<feature type="chain" id="PRO_5047150444" evidence="7">
    <location>
        <begin position="29"/>
        <end position="677"/>
    </location>
</feature>
<dbReference type="Proteomes" id="UP000819052">
    <property type="component" value="Unassembled WGS sequence"/>
</dbReference>
<evidence type="ECO:0000256" key="3">
    <source>
        <dbReference type="ARBA" id="ARBA00022723"/>
    </source>
</evidence>
<dbReference type="CDD" id="cd08662">
    <property type="entry name" value="M13"/>
    <property type="match status" value="1"/>
</dbReference>
<evidence type="ECO:0000256" key="4">
    <source>
        <dbReference type="ARBA" id="ARBA00022801"/>
    </source>
</evidence>
<evidence type="ECO:0000259" key="9">
    <source>
        <dbReference type="Pfam" id="PF05649"/>
    </source>
</evidence>
<dbReference type="InterPro" id="IPR008753">
    <property type="entry name" value="Peptidase_M13_N"/>
</dbReference>
<organism evidence="10 11">
    <name type="scientific">Massilia aquatica</name>
    <dbReference type="NCBI Taxonomy" id="2609000"/>
    <lineage>
        <taxon>Bacteria</taxon>
        <taxon>Pseudomonadati</taxon>
        <taxon>Pseudomonadota</taxon>
        <taxon>Betaproteobacteria</taxon>
        <taxon>Burkholderiales</taxon>
        <taxon>Oxalobacteraceae</taxon>
        <taxon>Telluria group</taxon>
        <taxon>Massilia</taxon>
    </lineage>
</organism>
<evidence type="ECO:0000256" key="1">
    <source>
        <dbReference type="ARBA" id="ARBA00001947"/>
    </source>
</evidence>
<name>A0ABX0M1Y1_9BURK</name>
<keyword evidence="2" id="KW-0645">Protease</keyword>
<dbReference type="Pfam" id="PF05649">
    <property type="entry name" value="Peptidase_M13_N"/>
    <property type="match status" value="1"/>
</dbReference>
<comment type="caution">
    <text evidence="10">The sequence shown here is derived from an EMBL/GenBank/DDBJ whole genome shotgun (WGS) entry which is preliminary data.</text>
</comment>
<evidence type="ECO:0000256" key="7">
    <source>
        <dbReference type="SAM" id="SignalP"/>
    </source>
</evidence>
<dbReference type="SUPFAM" id="SSF55486">
    <property type="entry name" value="Metalloproteases ('zincins'), catalytic domain"/>
    <property type="match status" value="1"/>
</dbReference>
<protein>
    <submittedName>
        <fullName evidence="10">M13 family metallopeptidase</fullName>
    </submittedName>
</protein>
<dbReference type="Gene3D" id="1.10.1380.10">
    <property type="entry name" value="Neutral endopeptidase , domain2"/>
    <property type="match status" value="1"/>
</dbReference>
<gene>
    <name evidence="10" type="ORF">F1609_13480</name>
</gene>
<keyword evidence="3" id="KW-0479">Metal-binding</keyword>
<dbReference type="InterPro" id="IPR000718">
    <property type="entry name" value="Peptidase_M13"/>
</dbReference>
<sequence length="677" mass="73790">MTTNWTPLKTALKLALCGAAAVFAPAYGAGQSAPAPAAPLPGADFYYYANADWLNRTEVPAGRGSWSLAESIGAEVDARIVRLIGEVAASKKASGEARKVADFYGAYMDQAAIEAKGSAPLKPLLAKIDAIEDKAQLARALGASLRADVDPLNKGEFFTQNLFGLWVGQGLNDATRNMPYLVQGGLGMPYRPYYLGQEARMADMRARYRHNIGVMLTLAGYPDADARAARVLELETRIAQTYAGDAESGDANKANNSWTLKDFNARAPGMDWAAFFDSAGLGGAREFIVWHPAAMTTAAALVESTDVAIWKDYLAYHLVNHFAGTLPAAFENQRFAFSGKILSRRQEPAPRRDDALNATARALGDPLGRLYVERYFPAENKERVQKIARDITAAFGKRIDQLAWMAPATRAHAREKLKNMVVVVGYPDRWRSYEGLKVVPGDALGNAVRAEQFHYGQQISLLKQAGDPRALPMQVRQANPFVALQNVLHFPAAFLQPPYFDPKASDAHNYGAIGSAIGHEISHGYMDEGAQFDARGRLSSWWTGEDKARFNIAADKLAAQFSAYKPFPDMAINGRQTLIENVGDLAGVSVAYDAYQATLAGKPAPDGADREFFLGYARLVPAIVGDAVARKRLLSDAFAPSEYRAATVRNLDQWYNAFDVKPGQFLYLAPAARVKVF</sequence>
<evidence type="ECO:0000313" key="10">
    <source>
        <dbReference type="EMBL" id="NHZ41159.1"/>
    </source>
</evidence>
<evidence type="ECO:0000256" key="2">
    <source>
        <dbReference type="ARBA" id="ARBA00022670"/>
    </source>
</evidence>
<dbReference type="Gene3D" id="3.40.390.10">
    <property type="entry name" value="Collagenase (Catalytic Domain)"/>
    <property type="match status" value="1"/>
</dbReference>
<dbReference type="Pfam" id="PF01431">
    <property type="entry name" value="Peptidase_M13"/>
    <property type="match status" value="1"/>
</dbReference>
<dbReference type="InterPro" id="IPR018497">
    <property type="entry name" value="Peptidase_M13_C"/>
</dbReference>
<evidence type="ECO:0000259" key="8">
    <source>
        <dbReference type="Pfam" id="PF01431"/>
    </source>
</evidence>
<accession>A0ABX0M1Y1</accession>
<keyword evidence="7" id="KW-0732">Signal</keyword>
<keyword evidence="11" id="KW-1185">Reference proteome</keyword>
<keyword evidence="5" id="KW-0862">Zinc</keyword>
<dbReference type="PANTHER" id="PTHR11733">
    <property type="entry name" value="ZINC METALLOPROTEASE FAMILY M13 NEPRILYSIN-RELATED"/>
    <property type="match status" value="1"/>
</dbReference>
<dbReference type="PROSITE" id="PS51885">
    <property type="entry name" value="NEPRILYSIN"/>
    <property type="match status" value="1"/>
</dbReference>
<reference evidence="10 11" key="1">
    <citation type="submission" date="2019-09" db="EMBL/GenBank/DDBJ databases">
        <title>Taxonomy of Antarctic Massilia spp.: description of Massilia rubra sp. nov., Massilia aquatica sp. nov., Massilia mucilaginosa sp. nov., Massilia frigida sp. nov. isolated from streams, lakes and regoliths.</title>
        <authorList>
            <person name="Holochova P."/>
            <person name="Sedlacek I."/>
            <person name="Kralova S."/>
            <person name="Maslanova I."/>
            <person name="Busse H.-J."/>
            <person name="Stankova E."/>
            <person name="Vrbovska V."/>
            <person name="Kovarovic V."/>
            <person name="Bartak M."/>
            <person name="Svec P."/>
            <person name="Pantucek R."/>
        </authorList>
    </citation>
    <scope>NUCLEOTIDE SEQUENCE [LARGE SCALE GENOMIC DNA]</scope>
    <source>
        <strain evidence="10 11">CCM 8693</strain>
    </source>
</reference>
<proteinExistence type="predicted"/>
<keyword evidence="6" id="KW-0482">Metalloprotease</keyword>
<dbReference type="InterPro" id="IPR042089">
    <property type="entry name" value="Peptidase_M13_dom_2"/>
</dbReference>
<feature type="signal peptide" evidence="7">
    <location>
        <begin position="1"/>
        <end position="28"/>
    </location>
</feature>
<evidence type="ECO:0000256" key="6">
    <source>
        <dbReference type="ARBA" id="ARBA00023049"/>
    </source>
</evidence>
<dbReference type="PRINTS" id="PR00786">
    <property type="entry name" value="NEPRILYSIN"/>
</dbReference>
<comment type="cofactor">
    <cofactor evidence="1">
        <name>Zn(2+)</name>
        <dbReference type="ChEBI" id="CHEBI:29105"/>
    </cofactor>
</comment>
<feature type="domain" description="Peptidase M13 N-terminal" evidence="9">
    <location>
        <begin position="41"/>
        <end position="427"/>
    </location>
</feature>
<dbReference type="PANTHER" id="PTHR11733:SF211">
    <property type="entry name" value="OLIGOPEPTIDASE LIPOPROTEIN M13 FAMILY"/>
    <property type="match status" value="1"/>
</dbReference>
<dbReference type="EMBL" id="VVIW01000006">
    <property type="protein sequence ID" value="NHZ41159.1"/>
    <property type="molecule type" value="Genomic_DNA"/>
</dbReference>
<evidence type="ECO:0000313" key="11">
    <source>
        <dbReference type="Proteomes" id="UP000819052"/>
    </source>
</evidence>
<keyword evidence="4" id="KW-0378">Hydrolase</keyword>
<feature type="domain" description="Peptidase M13 C-terminal" evidence="8">
    <location>
        <begin position="485"/>
        <end position="674"/>
    </location>
</feature>
<dbReference type="InterPro" id="IPR024079">
    <property type="entry name" value="MetalloPept_cat_dom_sf"/>
</dbReference>
<dbReference type="RefSeq" id="WP_167076936.1">
    <property type="nucleotide sequence ID" value="NZ_VVIW01000006.1"/>
</dbReference>